<evidence type="ECO:0000256" key="4">
    <source>
        <dbReference type="ARBA" id="ARBA00022989"/>
    </source>
</evidence>
<evidence type="ECO:0000313" key="9">
    <source>
        <dbReference type="Proteomes" id="UP000717624"/>
    </source>
</evidence>
<dbReference type="InterPro" id="IPR018076">
    <property type="entry name" value="T2SS_GspF_dom"/>
</dbReference>
<evidence type="ECO:0000259" key="7">
    <source>
        <dbReference type="Pfam" id="PF00482"/>
    </source>
</evidence>
<sequence>MSILLHELVSTVLGTSVALLLLPQPQKFSGQSHTVLEQLRQDRSNLYSRFQSRLDRTRTEITPAHYLLMAAALGGLAFWLTSQILQSWLLAIPAFFAGVLLVERLIQVLSARNRERFEAANLRAIRIIASSLRTSPSYLHAFEQVVKSPFIDPIAAEEYKRLVDLLHAHIPLETAMQQMSSRTGSADVAYLATVIQVQKELGGDMAKTLDLAVTSILRRRQQQRRQRAAMSQILAQVNLLSVMPFVFVFSLYANNPHHFAPLTQTIGGRLLLLGCLLSILAGGELIRFVAMHRFARRSHSCNE</sequence>
<accession>A0A938XXW0</accession>
<keyword evidence="9" id="KW-1185">Reference proteome</keyword>
<evidence type="ECO:0000256" key="6">
    <source>
        <dbReference type="SAM" id="Phobius"/>
    </source>
</evidence>
<gene>
    <name evidence="8" type="ORF">JOD01_003869</name>
</gene>
<evidence type="ECO:0000256" key="1">
    <source>
        <dbReference type="ARBA" id="ARBA00004651"/>
    </source>
</evidence>
<protein>
    <submittedName>
        <fullName evidence="8">Tight adherence protein B</fullName>
    </submittedName>
</protein>
<organism evidence="8 9">
    <name type="scientific">Brevibacillus fulvus</name>
    <dbReference type="NCBI Taxonomy" id="1125967"/>
    <lineage>
        <taxon>Bacteria</taxon>
        <taxon>Bacillati</taxon>
        <taxon>Bacillota</taxon>
        <taxon>Bacilli</taxon>
        <taxon>Bacillales</taxon>
        <taxon>Paenibacillaceae</taxon>
        <taxon>Brevibacillus</taxon>
    </lineage>
</organism>
<comment type="subcellular location">
    <subcellularLocation>
        <location evidence="1">Cell membrane</location>
        <topology evidence="1">Multi-pass membrane protein</topology>
    </subcellularLocation>
</comment>
<dbReference type="Pfam" id="PF00482">
    <property type="entry name" value="T2SSF"/>
    <property type="match status" value="1"/>
</dbReference>
<feature type="transmembrane region" description="Helical" evidence="6">
    <location>
        <begin position="228"/>
        <end position="250"/>
    </location>
</feature>
<evidence type="ECO:0000256" key="3">
    <source>
        <dbReference type="ARBA" id="ARBA00022692"/>
    </source>
</evidence>
<reference evidence="8" key="1">
    <citation type="submission" date="2021-01" db="EMBL/GenBank/DDBJ databases">
        <title>Genomic Encyclopedia of Type Strains, Phase IV (KMG-IV): sequencing the most valuable type-strain genomes for metagenomic binning, comparative biology and taxonomic classification.</title>
        <authorList>
            <person name="Goeker M."/>
        </authorList>
    </citation>
    <scope>NUCLEOTIDE SEQUENCE</scope>
    <source>
        <strain evidence="8">DSM 25523</strain>
    </source>
</reference>
<feature type="domain" description="Type II secretion system protein GspF" evidence="7">
    <location>
        <begin position="125"/>
        <end position="251"/>
    </location>
</feature>
<keyword evidence="4 6" id="KW-1133">Transmembrane helix</keyword>
<evidence type="ECO:0000256" key="2">
    <source>
        <dbReference type="ARBA" id="ARBA00022475"/>
    </source>
</evidence>
<feature type="transmembrane region" description="Helical" evidence="6">
    <location>
        <begin position="87"/>
        <end position="106"/>
    </location>
</feature>
<proteinExistence type="predicted"/>
<feature type="transmembrane region" description="Helical" evidence="6">
    <location>
        <begin position="270"/>
        <end position="290"/>
    </location>
</feature>
<dbReference type="GO" id="GO:0005886">
    <property type="term" value="C:plasma membrane"/>
    <property type="evidence" value="ECO:0007669"/>
    <property type="project" value="UniProtKB-SubCell"/>
</dbReference>
<name>A0A938XXW0_9BACL</name>
<comment type="caution">
    <text evidence="8">The sequence shown here is derived from an EMBL/GenBank/DDBJ whole genome shotgun (WGS) entry which is preliminary data.</text>
</comment>
<keyword evidence="3 6" id="KW-0812">Transmembrane</keyword>
<dbReference type="EMBL" id="JAFBEB010000021">
    <property type="protein sequence ID" value="MBM7592207.1"/>
    <property type="molecule type" value="Genomic_DNA"/>
</dbReference>
<dbReference type="AlphaFoldDB" id="A0A938XXW0"/>
<feature type="transmembrane region" description="Helical" evidence="6">
    <location>
        <begin position="63"/>
        <end position="81"/>
    </location>
</feature>
<keyword evidence="5 6" id="KW-0472">Membrane</keyword>
<dbReference type="PANTHER" id="PTHR35007:SF1">
    <property type="entry name" value="PILUS ASSEMBLY PROTEIN"/>
    <property type="match status" value="1"/>
</dbReference>
<keyword evidence="2" id="KW-1003">Cell membrane</keyword>
<evidence type="ECO:0000256" key="5">
    <source>
        <dbReference type="ARBA" id="ARBA00023136"/>
    </source>
</evidence>
<evidence type="ECO:0000313" key="8">
    <source>
        <dbReference type="EMBL" id="MBM7592207.1"/>
    </source>
</evidence>
<dbReference type="RefSeq" id="WP_204519969.1">
    <property type="nucleotide sequence ID" value="NZ_BAABIN010000032.1"/>
</dbReference>
<dbReference type="Proteomes" id="UP000717624">
    <property type="component" value="Unassembled WGS sequence"/>
</dbReference>
<dbReference type="PANTHER" id="PTHR35007">
    <property type="entry name" value="INTEGRAL MEMBRANE PROTEIN-RELATED"/>
    <property type="match status" value="1"/>
</dbReference>